<dbReference type="PANTHER" id="PTHR30298:SF0">
    <property type="entry name" value="PROTEIN YBFL-RELATED"/>
    <property type="match status" value="1"/>
</dbReference>
<evidence type="ECO:0000313" key="2">
    <source>
        <dbReference type="Proteomes" id="UP000760480"/>
    </source>
</evidence>
<dbReference type="Proteomes" id="UP000760480">
    <property type="component" value="Unassembled WGS sequence"/>
</dbReference>
<name>A0ABX1TL10_9GAMM</name>
<keyword evidence="2" id="KW-1185">Reference proteome</keyword>
<dbReference type="PANTHER" id="PTHR30298">
    <property type="entry name" value="H REPEAT-ASSOCIATED PREDICTED TRANSPOSASE"/>
    <property type="match status" value="1"/>
</dbReference>
<dbReference type="InterPro" id="IPR051698">
    <property type="entry name" value="Transposase_11-like"/>
</dbReference>
<dbReference type="RefSeq" id="WP_211203146.1">
    <property type="nucleotide sequence ID" value="NZ_SPMZ01000037.1"/>
</dbReference>
<dbReference type="InterPro" id="IPR047647">
    <property type="entry name" value="ISAs1_transpos"/>
</dbReference>
<sequence>MSAPRIGTLIFALWSKSSATPTCSIPVKKDWVSRQETAYYVSTATLSAAHAAHAVRAHWGIENRLHYVRDVTLGEDASRIRHNPGIFALLRSFALNLLHFNGISNISLGLYDNALNFDRLLAYQGL</sequence>
<dbReference type="NCBIfam" id="NF033564">
    <property type="entry name" value="transpos_ISAs1"/>
    <property type="match status" value="1"/>
</dbReference>
<evidence type="ECO:0000313" key="1">
    <source>
        <dbReference type="EMBL" id="NMQ20092.1"/>
    </source>
</evidence>
<comment type="caution">
    <text evidence="1">The sequence shown here is derived from an EMBL/GenBank/DDBJ whole genome shotgun (WGS) entry which is preliminary data.</text>
</comment>
<gene>
    <name evidence="1" type="ORF">E4P82_13330</name>
</gene>
<dbReference type="EMBL" id="SPMZ01000037">
    <property type="protein sequence ID" value="NMQ20092.1"/>
    <property type="molecule type" value="Genomic_DNA"/>
</dbReference>
<reference evidence="1 2" key="1">
    <citation type="submission" date="2019-03" db="EMBL/GenBank/DDBJ databases">
        <title>Metabolic reconstructions from genomes of highly enriched 'Candidatus Accumulibacter' and 'Candidatus Competibacter' bioreactor populations.</title>
        <authorList>
            <person name="Annavajhala M.K."/>
            <person name="Welles L."/>
            <person name="Abbas B."/>
            <person name="Sorokin D."/>
            <person name="Park H."/>
            <person name="Van Loosdrecht M."/>
            <person name="Chandran K."/>
        </authorList>
    </citation>
    <scope>NUCLEOTIDE SEQUENCE [LARGE SCALE GENOMIC DNA]</scope>
    <source>
        <strain evidence="1 2">SBR_G</strain>
    </source>
</reference>
<protein>
    <submittedName>
        <fullName evidence="1">ISAs1 family transposase</fullName>
    </submittedName>
</protein>
<proteinExistence type="predicted"/>
<accession>A0ABX1TL10</accession>
<organism evidence="1 2">
    <name type="scientific">Candidatus Competibacter phosphatis</name>
    <dbReference type="NCBI Taxonomy" id="221280"/>
    <lineage>
        <taxon>Bacteria</taxon>
        <taxon>Pseudomonadati</taxon>
        <taxon>Pseudomonadota</taxon>
        <taxon>Gammaproteobacteria</taxon>
        <taxon>Candidatus Competibacteraceae</taxon>
        <taxon>Candidatus Competibacter</taxon>
    </lineage>
</organism>